<dbReference type="InterPro" id="IPR012472">
    <property type="entry name" value="MCP1_TM"/>
</dbReference>
<evidence type="ECO:0000259" key="2">
    <source>
        <dbReference type="Pfam" id="PF07950"/>
    </source>
</evidence>
<keyword evidence="4" id="KW-1185">Reference proteome</keyword>
<proteinExistence type="predicted"/>
<feature type="domain" description="Mitochondrial adapter protein MCP1 transmembrane" evidence="2">
    <location>
        <begin position="57"/>
        <end position="158"/>
    </location>
</feature>
<dbReference type="GO" id="GO:0007005">
    <property type="term" value="P:mitochondrion organization"/>
    <property type="evidence" value="ECO:0007669"/>
    <property type="project" value="TreeGrafter"/>
</dbReference>
<feature type="transmembrane region" description="Helical" evidence="1">
    <location>
        <begin position="249"/>
        <end position="267"/>
    </location>
</feature>
<reference evidence="4" key="1">
    <citation type="submission" date="2015-10" db="EMBL/GenBank/DDBJ databases">
        <authorList>
            <person name="Devillers H."/>
        </authorList>
    </citation>
    <scope>NUCLEOTIDE SEQUENCE [LARGE SCALE GENOMIC DNA]</scope>
</reference>
<dbReference type="Proteomes" id="UP000236544">
    <property type="component" value="Unassembled WGS sequence"/>
</dbReference>
<dbReference type="GO" id="GO:0005741">
    <property type="term" value="C:mitochondrial outer membrane"/>
    <property type="evidence" value="ECO:0007669"/>
    <property type="project" value="TreeGrafter"/>
</dbReference>
<feature type="domain" description="Mitochondrial adapter protein MCP1 transmembrane" evidence="2">
    <location>
        <begin position="173"/>
        <end position="247"/>
    </location>
</feature>
<keyword evidence="1" id="KW-0812">Transmembrane</keyword>
<keyword evidence="1" id="KW-1133">Transmembrane helix</keyword>
<keyword evidence="1" id="KW-0472">Membrane</keyword>
<protein>
    <submittedName>
        <fullName evidence="3">LAQU0S01e06348g1_1</fullName>
    </submittedName>
</protein>
<dbReference type="GO" id="GO:0055088">
    <property type="term" value="P:lipid homeostasis"/>
    <property type="evidence" value="ECO:0007669"/>
    <property type="project" value="InterPro"/>
</dbReference>
<dbReference type="SUPFAM" id="SSF81343">
    <property type="entry name" value="Fumarate reductase respiratory complex transmembrane subunits"/>
    <property type="match status" value="1"/>
</dbReference>
<dbReference type="PANTHER" id="PTHR38409">
    <property type="entry name" value="MDM10-COMPLEMENTING PROTEIN 1"/>
    <property type="match status" value="1"/>
</dbReference>
<dbReference type="Pfam" id="PF07950">
    <property type="entry name" value="MCP1_TM"/>
    <property type="match status" value="2"/>
</dbReference>
<evidence type="ECO:0000313" key="3">
    <source>
        <dbReference type="EMBL" id="CUS20427.1"/>
    </source>
</evidence>
<evidence type="ECO:0000256" key="1">
    <source>
        <dbReference type="SAM" id="Phobius"/>
    </source>
</evidence>
<dbReference type="EMBL" id="LN890560">
    <property type="protein sequence ID" value="CUS20427.1"/>
    <property type="molecule type" value="Genomic_DNA"/>
</dbReference>
<dbReference type="AlphaFoldDB" id="A0A0P1KLY1"/>
<accession>A0A0P1KLY1</accession>
<feature type="transmembrane region" description="Helical" evidence="1">
    <location>
        <begin position="212"/>
        <end position="237"/>
    </location>
</feature>
<sequence length="287" mass="32737">MRNIMELKEVTPEPIRDHRPVEGIEKPSGILNFLNARFVRVSLRKIQKHSIWPLMAYFPLHTINTLIVPAISPESAPNDVLMMVRAILPGFTNALLKWSITAHVLSGLALRLWGSFSRWKNHRGRGKSLPQDQKERESQRAIGLIGGLSGYCIGVSKQLAYNPQVVTGYILTPLLWYHARIMKEIPLEQGFGEVDIDFPKWILQNDNTFIKWFGGILPLSVLIWAASYHVVAGFCNYARIRRMDIRKSLSTLILCLTTSGIISLWRLSKSSPVFQDTFFPQILKRVF</sequence>
<dbReference type="OrthoDB" id="10259513at2759"/>
<dbReference type="InterPro" id="IPR034804">
    <property type="entry name" value="SQR/QFR_C/D"/>
</dbReference>
<dbReference type="PANTHER" id="PTHR38409:SF1">
    <property type="entry name" value="MITOCHONDRIAL ADAPTER PROTEIN MCP1"/>
    <property type="match status" value="1"/>
</dbReference>
<name>A0A0P1KLY1_9SACH</name>
<gene>
    <name evidence="3" type="ORF">LAQU0_S01e06348g</name>
</gene>
<evidence type="ECO:0000313" key="4">
    <source>
        <dbReference type="Proteomes" id="UP000236544"/>
    </source>
</evidence>
<dbReference type="InterPro" id="IPR039960">
    <property type="entry name" value="MCP1"/>
</dbReference>
<organism evidence="3 4">
    <name type="scientific">Lachancea quebecensis</name>
    <dbReference type="NCBI Taxonomy" id="1654605"/>
    <lineage>
        <taxon>Eukaryota</taxon>
        <taxon>Fungi</taxon>
        <taxon>Dikarya</taxon>
        <taxon>Ascomycota</taxon>
        <taxon>Saccharomycotina</taxon>
        <taxon>Saccharomycetes</taxon>
        <taxon>Saccharomycetales</taxon>
        <taxon>Saccharomycetaceae</taxon>
        <taxon>Lachancea</taxon>
    </lineage>
</organism>